<dbReference type="NCBIfam" id="TIGR02610">
    <property type="entry name" value="PHA_gran_rgn"/>
    <property type="match status" value="1"/>
</dbReference>
<evidence type="ECO:0000313" key="2">
    <source>
        <dbReference type="Proteomes" id="UP001566331"/>
    </source>
</evidence>
<evidence type="ECO:0000313" key="1">
    <source>
        <dbReference type="EMBL" id="MEZ0476680.1"/>
    </source>
</evidence>
<keyword evidence="2" id="KW-1185">Reference proteome</keyword>
<reference evidence="1 2" key="1">
    <citation type="submission" date="2024-07" db="EMBL/GenBank/DDBJ databases">
        <title>Luteimonas salilacus sp. nov., isolated from the shore soil of Salt Lake in Tibet of China.</title>
        <authorList>
            <person name="Zhang X."/>
            <person name="Li A."/>
        </authorList>
    </citation>
    <scope>NUCLEOTIDE SEQUENCE [LARGE SCALE GENOMIC DNA]</scope>
    <source>
        <strain evidence="1 2">B3-2-R+30</strain>
    </source>
</reference>
<sequence>MADIDIHHPHSMPMPKARKAIEEVARKLDERFGMACTWDGDCLSFERSGVDGRIELAPEELHVTAKLGFLLSAMQGPIESEIRRVLAEKFDA</sequence>
<proteinExistence type="predicted"/>
<comment type="caution">
    <text evidence="1">The sequence shown here is derived from an EMBL/GenBank/DDBJ whole genome shotgun (WGS) entry which is preliminary data.</text>
</comment>
<dbReference type="Proteomes" id="UP001566331">
    <property type="component" value="Unassembled WGS sequence"/>
</dbReference>
<organism evidence="1 2">
    <name type="scientific">Luteimonas salinilitoris</name>
    <dbReference type="NCBI Taxonomy" id="3237697"/>
    <lineage>
        <taxon>Bacteria</taxon>
        <taxon>Pseudomonadati</taxon>
        <taxon>Pseudomonadota</taxon>
        <taxon>Gammaproteobacteria</taxon>
        <taxon>Lysobacterales</taxon>
        <taxon>Lysobacteraceae</taxon>
        <taxon>Luteimonas</taxon>
    </lineage>
</organism>
<protein>
    <submittedName>
        <fullName evidence="1">Polyhydroxyalkanoic acid system family protein</fullName>
    </submittedName>
</protein>
<dbReference type="InterPro" id="IPR013433">
    <property type="entry name" value="PHA_gran_rgn"/>
</dbReference>
<gene>
    <name evidence="1" type="ORF">AB6713_19010</name>
</gene>
<name>A0ABV4HV90_9GAMM</name>
<dbReference type="Pfam" id="PF09650">
    <property type="entry name" value="PHA_gran_rgn"/>
    <property type="match status" value="1"/>
</dbReference>
<accession>A0ABV4HV90</accession>
<dbReference type="EMBL" id="JBFWIC010000045">
    <property type="protein sequence ID" value="MEZ0476680.1"/>
    <property type="molecule type" value="Genomic_DNA"/>
</dbReference>
<dbReference type="RefSeq" id="WP_370562707.1">
    <property type="nucleotide sequence ID" value="NZ_JBFWIB010000002.1"/>
</dbReference>